<feature type="compositionally biased region" description="Low complexity" evidence="1">
    <location>
        <begin position="71"/>
        <end position="82"/>
    </location>
</feature>
<name>A0A1D6N010_MAIZE</name>
<sequence length="1227" mass="135647">MPLREGAKRVSSARHYAPAAPTPAPAGAPVPPHRPPRSVSAAGSISTASARKPPEPLRRAVADCLSPPAPHTHGPAAAAASATAEASRTLRDYIANPSTMDMAYNVLIDHALAESDRSPAVVPRCVSLLKRYLIRYIPRVQTLRQIDLFCANTIAKCEPMANNRAASFAKNNVSAAAAINSSSLAPPISNFASASLVKSLNYVRSLVARHTPKLSFQSIVAAKQSLPSLSSFLNRSLLSQLTPEVISNREHLESKECHSSPDFISSASEKVDVGEPVDDSKYISFDILSWRWHVYGERQSSLSAKERSSDFVGLQDFHIHGFLEVGAAALLVGDMDAKINDQQWKYSVIQEFPDIDLLQPSSSAASTFASSQSHLKAITASKRMRSAPNQVWYCLLFMMNIPINTFQPRARPLFQYRYYSEQQPLRLNPAEISEVIAEVCSEATSNANQLIVPSRLSTQSRQPSADVAFSVLIKLVIDMYMMDSETAAPLTLYMLEGMLSSQKSSARTKALDLILNLGVHAHLLQPMVIGDAPLIDKSESVNRSYLSNEYGSSINEPREAEPEVEQKISPAIDQFESWLLKMLFEVLLLLVQIEERQEIVWASALSCLFYFVCDGGKIIRSRLGGLDIRVVKTLLEISVEHSWAKVVHSKLICMLSNMMYQVSDLTQNGVSDTHFVPERIDLLGGIDYICLEYSRANSREEKRDLFFVIFDYVVHQINEACLAGGISTYTYDDAQPLASLLAFADAPEAFYISVKHGVEGVGDMLRKAISAALSQSAQYDQLNVLLDKVMRKLDGTASTFSRIDNEFSYMIQVTKSCKCFGSIKDGCDDADVALRARLCWATLHSLLHSHISSYRHHGYIWLVELLLSEISEETDGSVWSKIQKLQEEIEVAGSQDLSCSEVSLPVCMLCGLLKSKHNFIRWGFLYVLDKFLMRCKLLLDDNDMQDHTTADHNKNCLDKAFAVIDIMNSALLLVVQNNETDHINILKMCDMLFSQLCLRIPSTNAMQVRGLQSLGQLFGYTSKNIDSHLETLASHQSIGNKNICRSETLQDIGIDQSGQSTSFCEASMAALLLRGLAIAPMQLVARVPTSLFFWPLIQLEGAASDDIALGIAVGSTGRGNLPGATSDIRAALLLLLIGKCTADQEALKEVEGNEFFRGLLDDTDSRVAYYSAAFLLKRMMTEEPEIYQRMLQSLISKAQQCNNEKLLENPYLQMRGILQLSNDLGVQ</sequence>
<dbReference type="STRING" id="4577.A0A1D6N010"/>
<evidence type="ECO:0008006" key="3">
    <source>
        <dbReference type="Google" id="ProtNLM"/>
    </source>
</evidence>
<dbReference type="AlphaFoldDB" id="A0A1D6N010"/>
<evidence type="ECO:0000313" key="2">
    <source>
        <dbReference type="EMBL" id="ONM34149.1"/>
    </source>
</evidence>
<organism evidence="2">
    <name type="scientific">Zea mays</name>
    <name type="common">Maize</name>
    <dbReference type="NCBI Taxonomy" id="4577"/>
    <lineage>
        <taxon>Eukaryota</taxon>
        <taxon>Viridiplantae</taxon>
        <taxon>Streptophyta</taxon>
        <taxon>Embryophyta</taxon>
        <taxon>Tracheophyta</taxon>
        <taxon>Spermatophyta</taxon>
        <taxon>Magnoliopsida</taxon>
        <taxon>Liliopsida</taxon>
        <taxon>Poales</taxon>
        <taxon>Poaceae</taxon>
        <taxon>PACMAD clade</taxon>
        <taxon>Panicoideae</taxon>
        <taxon>Andropogonodae</taxon>
        <taxon>Andropogoneae</taxon>
        <taxon>Tripsacinae</taxon>
        <taxon>Zea</taxon>
    </lineage>
</organism>
<gene>
    <name evidence="2" type="ORF">ZEAMMB73_Zm00001d041953</name>
</gene>
<proteinExistence type="predicted"/>
<dbReference type="PANTHER" id="PTHR34958">
    <property type="entry name" value="CONDITIONAL LOSS-OF-GROWTH 1"/>
    <property type="match status" value="1"/>
</dbReference>
<protein>
    <recommendedName>
        <fullName evidence="3">ARM repeat superfamily protein</fullName>
    </recommendedName>
</protein>
<dbReference type="ExpressionAtlas" id="A0A1D6N010">
    <property type="expression patterns" value="baseline and differential"/>
</dbReference>
<dbReference type="IntAct" id="A0A1D6N010">
    <property type="interactions" value="1"/>
</dbReference>
<accession>A0A1D6N010</accession>
<dbReference type="EMBL" id="CM007649">
    <property type="protein sequence ID" value="ONM34149.1"/>
    <property type="molecule type" value="Genomic_DNA"/>
</dbReference>
<dbReference type="PANTHER" id="PTHR34958:SF1">
    <property type="entry name" value="ARMADILLO-LIKE HELICAL DOMAIN-CONTAINING PROTEIN"/>
    <property type="match status" value="1"/>
</dbReference>
<reference evidence="2" key="1">
    <citation type="submission" date="2015-12" db="EMBL/GenBank/DDBJ databases">
        <title>Update maize B73 reference genome by single molecule sequencing technologies.</title>
        <authorList>
            <consortium name="Maize Genome Sequencing Project"/>
            <person name="Ware D."/>
        </authorList>
    </citation>
    <scope>NUCLEOTIDE SEQUENCE [LARGE SCALE GENOMIC DNA]</scope>
    <source>
        <tissue evidence="2">Seedling</tissue>
    </source>
</reference>
<dbReference type="InParanoid" id="A0A1D6N010"/>
<feature type="region of interest" description="Disordered" evidence="1">
    <location>
        <begin position="1"/>
        <end position="82"/>
    </location>
</feature>
<feature type="compositionally biased region" description="Pro residues" evidence="1">
    <location>
        <begin position="20"/>
        <end position="33"/>
    </location>
</feature>
<evidence type="ECO:0000256" key="1">
    <source>
        <dbReference type="SAM" id="MobiDB-lite"/>
    </source>
</evidence>
<feature type="compositionally biased region" description="Basic and acidic residues" evidence="1">
    <location>
        <begin position="52"/>
        <end position="61"/>
    </location>
</feature>